<dbReference type="InterPro" id="IPR001345">
    <property type="entry name" value="PG/BPGM_mutase_AS"/>
</dbReference>
<dbReference type="PANTHER" id="PTHR46192">
    <property type="entry name" value="BROAD-RANGE ACID PHOSPHATASE DET1"/>
    <property type="match status" value="1"/>
</dbReference>
<organism evidence="2 3">
    <name type="scientific">Noviherbaspirillum pedocola</name>
    <dbReference type="NCBI Taxonomy" id="2801341"/>
    <lineage>
        <taxon>Bacteria</taxon>
        <taxon>Pseudomonadati</taxon>
        <taxon>Pseudomonadota</taxon>
        <taxon>Betaproteobacteria</taxon>
        <taxon>Burkholderiales</taxon>
        <taxon>Oxalobacteraceae</taxon>
        <taxon>Noviherbaspirillum</taxon>
    </lineage>
</organism>
<dbReference type="RefSeq" id="WP_200595299.1">
    <property type="nucleotide sequence ID" value="NZ_JAEPBG010000010.1"/>
</dbReference>
<dbReference type="Pfam" id="PF00300">
    <property type="entry name" value="His_Phos_1"/>
    <property type="match status" value="1"/>
</dbReference>
<dbReference type="CDD" id="cd07067">
    <property type="entry name" value="HP_PGM_like"/>
    <property type="match status" value="1"/>
</dbReference>
<evidence type="ECO:0000313" key="2">
    <source>
        <dbReference type="EMBL" id="MBK4737203.1"/>
    </source>
</evidence>
<dbReference type="Proteomes" id="UP000622890">
    <property type="component" value="Unassembled WGS sequence"/>
</dbReference>
<reference evidence="2" key="1">
    <citation type="submission" date="2021-01" db="EMBL/GenBank/DDBJ databases">
        <title>Genome sequence of strain Noviherbaspirillum sp. DKR-6.</title>
        <authorList>
            <person name="Chaudhary D.K."/>
        </authorList>
    </citation>
    <scope>NUCLEOTIDE SEQUENCE</scope>
    <source>
        <strain evidence="2">DKR-6</strain>
    </source>
</reference>
<proteinExistence type="predicted"/>
<evidence type="ECO:0000256" key="1">
    <source>
        <dbReference type="PIRSR" id="PIRSR613078-2"/>
    </source>
</evidence>
<dbReference type="InterPro" id="IPR013078">
    <property type="entry name" value="His_Pase_superF_clade-1"/>
</dbReference>
<dbReference type="InterPro" id="IPR029033">
    <property type="entry name" value="His_PPase_superfam"/>
</dbReference>
<dbReference type="SUPFAM" id="SSF53254">
    <property type="entry name" value="Phosphoglycerate mutase-like"/>
    <property type="match status" value="1"/>
</dbReference>
<dbReference type="AlphaFoldDB" id="A0A934W8U0"/>
<dbReference type="Gene3D" id="3.40.50.1240">
    <property type="entry name" value="Phosphoglycerate mutase-like"/>
    <property type="match status" value="1"/>
</dbReference>
<dbReference type="InterPro" id="IPR052765">
    <property type="entry name" value="PGM-Related"/>
</dbReference>
<keyword evidence="3" id="KW-1185">Reference proteome</keyword>
<dbReference type="GO" id="GO:0003824">
    <property type="term" value="F:catalytic activity"/>
    <property type="evidence" value="ECO:0007669"/>
    <property type="project" value="InterPro"/>
</dbReference>
<dbReference type="PROSITE" id="PS00175">
    <property type="entry name" value="PG_MUTASE"/>
    <property type="match status" value="1"/>
</dbReference>
<evidence type="ECO:0000313" key="3">
    <source>
        <dbReference type="Proteomes" id="UP000622890"/>
    </source>
</evidence>
<protein>
    <submittedName>
        <fullName evidence="2">Histidine phosphatase family protein</fullName>
    </submittedName>
</protein>
<dbReference type="SMART" id="SM00855">
    <property type="entry name" value="PGAM"/>
    <property type="match status" value="1"/>
</dbReference>
<feature type="binding site" evidence="1">
    <location>
        <position position="86"/>
    </location>
    <ligand>
        <name>substrate</name>
    </ligand>
</feature>
<accession>A0A934W8U0</accession>
<dbReference type="EMBL" id="JAEPBG010000010">
    <property type="protein sequence ID" value="MBK4737203.1"/>
    <property type="molecule type" value="Genomic_DNA"/>
</dbReference>
<name>A0A934W8U0_9BURK</name>
<gene>
    <name evidence="2" type="ORF">JJB74_21485</name>
</gene>
<comment type="caution">
    <text evidence="2">The sequence shown here is derived from an EMBL/GenBank/DDBJ whole genome shotgun (WGS) entry which is preliminary data.</text>
</comment>
<sequence>MPDTDTKADQKWPQRLWILRHGQSAGNVARDAAEAAGAPLIDIADRDVDVPLSALGERQARAVGQWFGALPEEEKPTVILVSPYTRARMTAQSILELGVSDPEDVSLHVDERLREKEFGILDRLTRHGIMQKFPELSEQRAHVGKFYFRPPGGESWCDVILRLRSVLDTIIREHRGENVLVVAHQVIVNCFRYLLERMDEQTILDVDRMGDVPNCSITSYEFDPLLGRRGKLALNLVNFVVPLEEAGAPVTSEPDAQVAPKS</sequence>